<evidence type="ECO:0000313" key="4">
    <source>
        <dbReference type="EMBL" id="RVT88773.1"/>
    </source>
</evidence>
<dbReference type="GO" id="GO:0004519">
    <property type="term" value="F:endonuclease activity"/>
    <property type="evidence" value="ECO:0007669"/>
    <property type="project" value="UniProtKB-KW"/>
</dbReference>
<dbReference type="InterPro" id="IPR036691">
    <property type="entry name" value="Endo/exonu/phosph_ase_sf"/>
</dbReference>
<keyword evidence="4" id="KW-0255">Endonuclease</keyword>
<dbReference type="RefSeq" id="WP_127682227.1">
    <property type="nucleotide sequence ID" value="NZ_SACM01000001.1"/>
</dbReference>
<dbReference type="AlphaFoldDB" id="A0A3S2Y033"/>
<proteinExistence type="predicted"/>
<protein>
    <submittedName>
        <fullName evidence="4">Endonuclease/exonuclease/phosphatase family protein</fullName>
    </submittedName>
</protein>
<accession>A0A3S2Y033</accession>
<dbReference type="Proteomes" id="UP000288587">
    <property type="component" value="Unassembled WGS sequence"/>
</dbReference>
<feature type="region of interest" description="Disordered" evidence="1">
    <location>
        <begin position="281"/>
        <end position="300"/>
    </location>
</feature>
<comment type="caution">
    <text evidence="4">The sequence shown here is derived from an EMBL/GenBank/DDBJ whole genome shotgun (WGS) entry which is preliminary data.</text>
</comment>
<dbReference type="SUPFAM" id="SSF56219">
    <property type="entry name" value="DNase I-like"/>
    <property type="match status" value="1"/>
</dbReference>
<evidence type="ECO:0000256" key="2">
    <source>
        <dbReference type="SAM" id="SignalP"/>
    </source>
</evidence>
<dbReference type="InterPro" id="IPR005135">
    <property type="entry name" value="Endo/exonuclease/phosphatase"/>
</dbReference>
<dbReference type="Pfam" id="PF03372">
    <property type="entry name" value="Exo_endo_phos"/>
    <property type="match status" value="1"/>
</dbReference>
<evidence type="ECO:0000259" key="3">
    <source>
        <dbReference type="Pfam" id="PF03372"/>
    </source>
</evidence>
<sequence length="418" mass="44397">MRLAFALTAAALSGLLSHTAAAAPLKVVTWNLGWHLSQAETRDWIAACSAPFALDNGTWKPAASATADTKPGWELPWGRNAPVQWDIGVLPPCDIYQANRAVVPITEAAYATRVARIGSIVRDQLKADVIAFQEVSGAPAVRELLGQGYDVCSYEGHKVQRLAIAWKKSLGAGRCAVEWPLSLPQRALRDQVRPGLSLALNVDGKPLKVLTVHLKSSCVSPFDERAAEGRGQLDSAEPNCVSLQQQLAPLEAWVDREAADGSALVLLGDFNRNLAHEASEPGDAAVRSAGGSATDPHGPGVKVRSLWRELNDGQPLALRLLDSQCTSDVDAPGLCKLAKSRNLEREQMNALRSGEALGCRNPLGLDHIVVGGPVQAPEGAFKHPLGRLALTLAAKDGREAQLGVSDHCPLGAVVEVGR</sequence>
<dbReference type="GO" id="GO:0004527">
    <property type="term" value="F:exonuclease activity"/>
    <property type="evidence" value="ECO:0007669"/>
    <property type="project" value="UniProtKB-KW"/>
</dbReference>
<feature type="domain" description="Endonuclease/exonuclease/phosphatase" evidence="3">
    <location>
        <begin position="112"/>
        <end position="407"/>
    </location>
</feature>
<evidence type="ECO:0000313" key="5">
    <source>
        <dbReference type="Proteomes" id="UP000288587"/>
    </source>
</evidence>
<organism evidence="4 5">
    <name type="scientific">Inhella crocodyli</name>
    <dbReference type="NCBI Taxonomy" id="2499851"/>
    <lineage>
        <taxon>Bacteria</taxon>
        <taxon>Pseudomonadati</taxon>
        <taxon>Pseudomonadota</taxon>
        <taxon>Betaproteobacteria</taxon>
        <taxon>Burkholderiales</taxon>
        <taxon>Sphaerotilaceae</taxon>
        <taxon>Inhella</taxon>
    </lineage>
</organism>
<dbReference type="OrthoDB" id="395856at2"/>
<reference evidence="4 5" key="1">
    <citation type="submission" date="2019-01" db="EMBL/GenBank/DDBJ databases">
        <authorList>
            <person name="Chen W.-M."/>
        </authorList>
    </citation>
    <scope>NUCLEOTIDE SEQUENCE [LARGE SCALE GENOMIC DNA]</scope>
    <source>
        <strain evidence="4 5">CCP-18</strain>
    </source>
</reference>
<dbReference type="Gene3D" id="3.60.10.10">
    <property type="entry name" value="Endonuclease/exonuclease/phosphatase"/>
    <property type="match status" value="1"/>
</dbReference>
<gene>
    <name evidence="4" type="ORF">EOD73_07340</name>
</gene>
<keyword evidence="4" id="KW-0378">Hydrolase</keyword>
<dbReference type="EMBL" id="SACM01000001">
    <property type="protein sequence ID" value="RVT88773.1"/>
    <property type="molecule type" value="Genomic_DNA"/>
</dbReference>
<keyword evidence="4" id="KW-0540">Nuclease</keyword>
<evidence type="ECO:0000256" key="1">
    <source>
        <dbReference type="SAM" id="MobiDB-lite"/>
    </source>
</evidence>
<keyword evidence="2" id="KW-0732">Signal</keyword>
<keyword evidence="5" id="KW-1185">Reference proteome</keyword>
<name>A0A3S2Y033_9BURK</name>
<feature type="chain" id="PRO_5018737307" evidence="2">
    <location>
        <begin position="23"/>
        <end position="418"/>
    </location>
</feature>
<keyword evidence="4" id="KW-0269">Exonuclease</keyword>
<feature type="signal peptide" evidence="2">
    <location>
        <begin position="1"/>
        <end position="22"/>
    </location>
</feature>